<evidence type="ECO:0000313" key="3">
    <source>
        <dbReference type="Proteomes" id="UP001633002"/>
    </source>
</evidence>
<sequence length="361" mass="41353">MYEISQISCVGFLKCVNLACPYKARHGTPNVTDWPTGVHRSEKYSSGDFVPNDDHKCLHCSCRALCVEACPDKMFFVLPSKGKKTSPFSEQTSHMSRCAVHVGMHCHPSGSAAPRHLVDLVQATVKEEFKKSPRSSPFMLRKKATTSVIDKVVNTELTPDMIEEEKTTLFQGFASVANPDKVFNMIKRITRSNLPLGELSEIASMQQNTIMRSGGDLGEAWVMWDVMWRIDSKWRTMGIHVYDHVLRYLTTIAICELKAEDQESMEIPWIQLNNLMVENGHRQAEFYGFMFDNAEVGWIAVRKVFWNGLHDQKPEHERTCLFHFEQSLSLHTKRGIIPEKQDKHISLYRKMRDAKSVFDAH</sequence>
<proteinExistence type="predicted"/>
<dbReference type="EMBL" id="JBJQOH010000005">
    <property type="protein sequence ID" value="KAL3686609.1"/>
    <property type="molecule type" value="Genomic_DNA"/>
</dbReference>
<accession>A0ABD3H7V0</accession>
<organism evidence="2 3">
    <name type="scientific">Riccia sorocarpa</name>
    <dbReference type="NCBI Taxonomy" id="122646"/>
    <lineage>
        <taxon>Eukaryota</taxon>
        <taxon>Viridiplantae</taxon>
        <taxon>Streptophyta</taxon>
        <taxon>Embryophyta</taxon>
        <taxon>Marchantiophyta</taxon>
        <taxon>Marchantiopsida</taxon>
        <taxon>Marchantiidae</taxon>
        <taxon>Marchantiales</taxon>
        <taxon>Ricciaceae</taxon>
        <taxon>Riccia</taxon>
    </lineage>
</organism>
<comment type="caution">
    <text evidence="2">The sequence shown here is derived from an EMBL/GenBank/DDBJ whole genome shotgun (WGS) entry which is preliminary data.</text>
</comment>
<dbReference type="SUPFAM" id="SSF54862">
    <property type="entry name" value="4Fe-4S ferredoxins"/>
    <property type="match status" value="1"/>
</dbReference>
<dbReference type="Proteomes" id="UP001633002">
    <property type="component" value="Unassembled WGS sequence"/>
</dbReference>
<evidence type="ECO:0000313" key="2">
    <source>
        <dbReference type="EMBL" id="KAL3686609.1"/>
    </source>
</evidence>
<protein>
    <recommendedName>
        <fullName evidence="1">4Fe-4S ferredoxin-type domain-containing protein</fullName>
    </recommendedName>
</protein>
<gene>
    <name evidence="2" type="ORF">R1sor_009183</name>
</gene>
<dbReference type="PROSITE" id="PS51379">
    <property type="entry name" value="4FE4S_FER_2"/>
    <property type="match status" value="1"/>
</dbReference>
<name>A0ABD3H7V0_9MARC</name>
<evidence type="ECO:0000259" key="1">
    <source>
        <dbReference type="PROSITE" id="PS51379"/>
    </source>
</evidence>
<feature type="domain" description="4Fe-4S ferredoxin-type" evidence="1">
    <location>
        <begin position="47"/>
        <end position="80"/>
    </location>
</feature>
<dbReference type="AlphaFoldDB" id="A0ABD3H7V0"/>
<keyword evidence="3" id="KW-1185">Reference proteome</keyword>
<dbReference type="InterPro" id="IPR017896">
    <property type="entry name" value="4Fe4S_Fe-S-bd"/>
</dbReference>
<reference evidence="2 3" key="1">
    <citation type="submission" date="2024-09" db="EMBL/GenBank/DDBJ databases">
        <title>Chromosome-scale assembly of Riccia sorocarpa.</title>
        <authorList>
            <person name="Paukszto L."/>
        </authorList>
    </citation>
    <scope>NUCLEOTIDE SEQUENCE [LARGE SCALE GENOMIC DNA]</scope>
    <source>
        <strain evidence="2">LP-2024</strain>
        <tissue evidence="2">Aerial parts of the thallus</tissue>
    </source>
</reference>